<keyword evidence="5 6" id="KW-0687">Ribonucleoprotein</keyword>
<keyword evidence="10" id="KW-1185">Reference proteome</keyword>
<dbReference type="InterPro" id="IPR036986">
    <property type="entry name" value="S4_RNA-bd_sf"/>
</dbReference>
<dbReference type="InterPro" id="IPR001912">
    <property type="entry name" value="Ribosomal_uS4_N"/>
</dbReference>
<protein>
    <recommendedName>
        <fullName evidence="6">Small ribosomal subunit protein uS4</fullName>
    </recommendedName>
</protein>
<dbReference type="SUPFAM" id="SSF55174">
    <property type="entry name" value="Alpha-L RNA-binding motif"/>
    <property type="match status" value="1"/>
</dbReference>
<dbReference type="InterPro" id="IPR005710">
    <property type="entry name" value="Ribosomal_uS4_euk/arc"/>
</dbReference>
<evidence type="ECO:0000256" key="4">
    <source>
        <dbReference type="ARBA" id="ARBA00022980"/>
    </source>
</evidence>
<dbReference type="GO" id="GO:0003735">
    <property type="term" value="F:structural constituent of ribosome"/>
    <property type="evidence" value="ECO:0007669"/>
    <property type="project" value="InterPro"/>
</dbReference>
<comment type="function">
    <text evidence="6">One of the primary rRNA binding proteins, it binds directly to 16S rRNA where it nucleates assembly of the body of the 30S subunit.</text>
</comment>
<accession>H8I733</accession>
<dbReference type="EMBL" id="CP003243">
    <property type="protein sequence ID" value="AFD00284.1"/>
    <property type="molecule type" value="Genomic_DNA"/>
</dbReference>
<dbReference type="eggNOG" id="arCOG04239">
    <property type="taxonomic scope" value="Archaea"/>
</dbReference>
<feature type="domain" description="Small ribosomal subunit protein uS4 N-terminal" evidence="8">
    <location>
        <begin position="2"/>
        <end position="109"/>
    </location>
</feature>
<dbReference type="KEGG" id="mez:Mtc_1532"/>
<comment type="function">
    <text evidence="6">With S5 and S12 plays an important role in translational accuracy.</text>
</comment>
<comment type="similarity">
    <text evidence="1 6">Belongs to the universal ribosomal protein uS4 family.</text>
</comment>
<keyword evidence="3 6" id="KW-0694">RNA-binding</keyword>
<evidence type="ECO:0000256" key="6">
    <source>
        <dbReference type="HAMAP-Rule" id="MF_01306"/>
    </source>
</evidence>
<keyword evidence="4 6" id="KW-0689">Ribosomal protein</keyword>
<dbReference type="InterPro" id="IPR022801">
    <property type="entry name" value="Ribosomal_uS4"/>
</dbReference>
<dbReference type="SMART" id="SM00363">
    <property type="entry name" value="S4"/>
    <property type="match status" value="1"/>
</dbReference>
<dbReference type="NCBIfam" id="TIGR01018">
    <property type="entry name" value="uS4_arch"/>
    <property type="match status" value="1"/>
</dbReference>
<feature type="domain" description="RNA-binding S4" evidence="7">
    <location>
        <begin position="110"/>
        <end position="173"/>
    </location>
</feature>
<organism evidence="9 10">
    <name type="scientific">Methanocella conradii (strain DSM 24694 / JCM 17849 / CGMCC 1.5162 / HZ254)</name>
    <dbReference type="NCBI Taxonomy" id="1041930"/>
    <lineage>
        <taxon>Archaea</taxon>
        <taxon>Methanobacteriati</taxon>
        <taxon>Methanobacteriota</taxon>
        <taxon>Stenosarchaea group</taxon>
        <taxon>Methanomicrobia</taxon>
        <taxon>Methanocellales</taxon>
        <taxon>Methanocellaceae</taxon>
        <taxon>Methanocella</taxon>
    </lineage>
</organism>
<proteinExistence type="inferred from homology"/>
<dbReference type="GeneID" id="11971668"/>
<dbReference type="Gene3D" id="3.10.290.10">
    <property type="entry name" value="RNA-binding S4 domain"/>
    <property type="match status" value="1"/>
</dbReference>
<dbReference type="NCBIfam" id="NF003139">
    <property type="entry name" value="PRK04051.1"/>
    <property type="match status" value="1"/>
</dbReference>
<evidence type="ECO:0000256" key="3">
    <source>
        <dbReference type="ARBA" id="ARBA00022884"/>
    </source>
</evidence>
<sequence>MGYPGKAKKLYNTPHHPWQKARIDEETALVKKYGLRNKKSVWKFASMLRKIRRQARTLLGVLGTGLASEDSHYAREASQIQAKLQRLGVLKEDSKLEDILALKVEDLLERQLQTIVYRKGFANSMKQARQFIVHGHISVNGRKVTVPSYMVLKAEEDTIGYYIGSPITKEALTAKPAAKAPKAAPAAADAADAAAAPKAPKEG</sequence>
<dbReference type="PANTHER" id="PTHR11831">
    <property type="entry name" value="30S 40S RIBOSOMAL PROTEIN"/>
    <property type="match status" value="1"/>
</dbReference>
<evidence type="ECO:0000313" key="9">
    <source>
        <dbReference type="EMBL" id="AFD00284.1"/>
    </source>
</evidence>
<dbReference type="PANTHER" id="PTHR11831:SF5">
    <property type="entry name" value="40S RIBOSOMAL PROTEIN S9"/>
    <property type="match status" value="1"/>
</dbReference>
<dbReference type="RefSeq" id="WP_014406115.1">
    <property type="nucleotide sequence ID" value="NC_017034.1"/>
</dbReference>
<dbReference type="Proteomes" id="UP000005233">
    <property type="component" value="Chromosome"/>
</dbReference>
<dbReference type="STRING" id="1041930.Mtc_1532"/>
<dbReference type="HAMAP" id="MF_01306_A">
    <property type="entry name" value="Ribosomal_uS4_A"/>
    <property type="match status" value="1"/>
</dbReference>
<evidence type="ECO:0000259" key="8">
    <source>
        <dbReference type="SMART" id="SM01390"/>
    </source>
</evidence>
<dbReference type="AlphaFoldDB" id="H8I733"/>
<dbReference type="GO" id="GO:0015935">
    <property type="term" value="C:small ribosomal subunit"/>
    <property type="evidence" value="ECO:0007669"/>
    <property type="project" value="InterPro"/>
</dbReference>
<dbReference type="PROSITE" id="PS50889">
    <property type="entry name" value="S4"/>
    <property type="match status" value="1"/>
</dbReference>
<comment type="subunit">
    <text evidence="6">Part of the 30S ribosomal subunit. Contacts protein S5. The interaction surface between S4 and S5 is involved in control of translational fidelity.</text>
</comment>
<dbReference type="Pfam" id="PF01479">
    <property type="entry name" value="S4"/>
    <property type="match status" value="1"/>
</dbReference>
<gene>
    <name evidence="9" type="primary">rps4p</name>
    <name evidence="6" type="synonym">rps4</name>
    <name evidence="9" type="ordered locus">Mtc_1532</name>
</gene>
<evidence type="ECO:0000256" key="2">
    <source>
        <dbReference type="ARBA" id="ARBA00022730"/>
    </source>
</evidence>
<reference evidence="9 10" key="1">
    <citation type="journal article" date="2012" name="J. Bacteriol.">
        <title>Complete genome sequence of a thermophilic methanogen, Methanocella conradii HZ254, isolated from Chinese rice field soil.</title>
        <authorList>
            <person name="Lu Z."/>
            <person name="Lu Y."/>
        </authorList>
    </citation>
    <scope>NUCLEOTIDE SEQUENCE [LARGE SCALE GENOMIC DNA]</scope>
    <source>
        <strain evidence="10">DSM 24694 / JCM 17849 / CGMCC 1.5162 / HZ254</strain>
    </source>
</reference>
<evidence type="ECO:0000259" key="7">
    <source>
        <dbReference type="SMART" id="SM00363"/>
    </source>
</evidence>
<dbReference type="GO" id="GO:0006412">
    <property type="term" value="P:translation"/>
    <property type="evidence" value="ECO:0007669"/>
    <property type="project" value="UniProtKB-UniRule"/>
</dbReference>
<keyword evidence="2 6" id="KW-0699">rRNA-binding</keyword>
<dbReference type="GO" id="GO:0042274">
    <property type="term" value="P:ribosomal small subunit biogenesis"/>
    <property type="evidence" value="ECO:0007669"/>
    <property type="project" value="TreeGrafter"/>
</dbReference>
<evidence type="ECO:0000313" key="10">
    <source>
        <dbReference type="Proteomes" id="UP000005233"/>
    </source>
</evidence>
<dbReference type="CDD" id="cd00165">
    <property type="entry name" value="S4"/>
    <property type="match status" value="1"/>
</dbReference>
<name>H8I733_METCZ</name>
<dbReference type="GO" id="GO:0019843">
    <property type="term" value="F:rRNA binding"/>
    <property type="evidence" value="ECO:0007669"/>
    <property type="project" value="UniProtKB-UniRule"/>
</dbReference>
<dbReference type="OrthoDB" id="10429at2157"/>
<dbReference type="InterPro" id="IPR022802">
    <property type="entry name" value="Ribosomal_uS4_arc"/>
</dbReference>
<dbReference type="InterPro" id="IPR002942">
    <property type="entry name" value="S4_RNA-bd"/>
</dbReference>
<dbReference type="SMART" id="SM01390">
    <property type="entry name" value="Ribosomal_S4"/>
    <property type="match status" value="1"/>
</dbReference>
<dbReference type="HOGENOM" id="CLU_089738_1_1_2"/>
<evidence type="ECO:0000256" key="5">
    <source>
        <dbReference type="ARBA" id="ARBA00023274"/>
    </source>
</evidence>
<evidence type="ECO:0000256" key="1">
    <source>
        <dbReference type="ARBA" id="ARBA00007465"/>
    </source>
</evidence>